<keyword evidence="2" id="KW-1133">Transmembrane helix</keyword>
<sequence length="2284" mass="253587">MMLTLAVLVLNSNTYDCYFAVQYREDYDETKNPLVSKKFTVSATNMIEVPIPSWYGWMYDSGGMQDDKVLPTTWAKYGQVYAFTLPPASSDVNQNQHISIIPTEGDVKGVLKVGSDSLAFTAKLAGPTAYFMTKTPNSQPVTYKIEADGPILILAGVTCAGNYKSCDHAAFMPQPMPKSLCRSETSYSENHPSFVQSPVRATDGGLQFPFSQGFYVNTPQNCPPQMMTVSQKQYQLSDSEQTPLLFFNSTSELAVNMHVDTAPINVVRYDNRFDQGWQGTFITTVPSTNQYIRGNSSFFTKNDNDTVEVVFAKNLYFLMSLDGYSIVDFELDLRAVGKIENVDYLAAILTVPKRGFHVISFSSTSDGPYVYCVTGRNENSMYGYYGGMNILPTKWANFVYAFTLPPASDNQNQHITIIPTESDVKGALTAGSDQFAFTAKINGPTVYFMTPTTKSQSMTYRIESDIGGPILILAGVTCAGKYTACDHAAFMPQPMLRPLCMSDMSYAEDHPTSISNITGFYANIPQFCYNQNMTVSRGPVSKQYSLSDSSQTPLLSFDSSFGTAVNMHVDWAPINVVRYHDMSGLGKQGAYIDTVASTNQFFTGNSSFFTKNDGDKIEVVCVVTVCLTMTIDGKKITSYNQAMTTIGEIEGVNYYAFVVTIPTKGFHLIYSTADDPYVYYVIGRNEHSMYGYIGGVNMPVYPNTTSPATTASGPTTASTPTVKSSTSPSSSSSPSSTRTSSSSSTPSTTKPTTHPTSKPVTAPSTSKSTTSSSTPSTSSTSKPSPTTANTASSSPNTPSLATSSASTVSSASSSTPSASPTMPPTSTNTSPTNTPKPPTHPNRLTTSTAMTTNAQTLPSSPTTKITTRSSAPPGSKASTNTNTILVATPIVNTAKEEYKQDIKNLYELESLGIKVDKDSDEEAVLQFMNNYRSTISIENGLLTPLLTTAKTFLQDLHKKKLAWDDPLSKEDCDTWDAIKKNMVHFSIQLPRRVTQQEGCTSRTLSMFVDSSKRVYACVAYITTDTQAGGRYTRLYCAKSKVAPIGTTQTIPKLELLAIFIGMNLLEYIVTKSGLKFDKINLFSDSTIALAWIHSKKRLPSLVTNLTQKIQLTRERLEQYRHVQIYHVPTEENVADHATRGLSQAEANDHVWFKGPRWLNEQEQHWPVRQVEQLSQAEEEDSLAIIATMVTPLNTLTRQPRIWPTEAVSSYDKLKRIVAYSLRFVRKISKGKLYQLDEHCETFGGIPNAQEMIIAERHLLREEQQQSDLQSFINSCKNKTIKEDLYGITRKFGRLQNSDLNYDTINPIYLPRKGLLNARIAAQLHNDLFHCGVNQLVNALRKKFWIPADKTLCKKIVLLCEIEAAVNSRPLTTIGEGADIEEVLRPIDFVYKNIRHGIEVIRQDEQHQEDPSYQPTPEISTQLDAKKAISDAEKLINKFWDKWKTEYLLELRERHVLYGSNYKSSKNNPCIGDIVLIDDDLKTSRDHWPMGVIEDLVKSKDGEVRSAVLKIGTGRCVQRPINRLIPLEIRATMDSNAMASTSHDNEEPQSSIQALPQRKPLERKAKKPINYNENVVLPKRRLWNALSILLALTACSIVHSAQGQVLNCTNTGFILNLSSIPDVNSRSEVCVNRIHCQSIHTDQQPIQRYLPPHQLTNPYSVKWRAIMNTTLYEEEVMCPEQSVCNSIHCTFCPLLLGNPRCFPKTTIAVIATIIYIITLFTTISTYLVARAAVMLKQRCHSLKDSKHTTMDSTTTEQAENVEMHSNTDTQARPRKTSGGHLTRSKLIFSLSILAVTSCCQHTHVLNTKDLICTDFLGDSRCRNVEEHTFAMSSFKREVCMKIMYKGELIATLHIQLDSIRFECIPVTHFFTRNAELITVSSKRCAQAGSCTQQRCRTIAQNSFVPELNGSYHLPGVTRCQESCGGIGCGCLLPMPGCLFSRTYSKPKDDLIYKVFSCPVWNEKARIRARLTFVTGKEVVTNMDILPQETVSMDKMNFTLDFITTPTISILDRKFVQVYNRTNPQTMISPSDDTFAVKCSTSEVAKNLTKCRVMDTCKCTSRSTLAVCYCANVNITERMDSLDTMLPLHNSEFSLEADENPVTVVSHTSIAEVSLSTEARWKTATVIIPTKCEIHASEAKGCYNCLQGARLVFTCTSKIRTIAEVACTDHHYTIDCGPKATNTTVLISSNTANYAAQCSTQCGSQKHDLHIIGSLYYHSIWKDDLEHASIETANYVDLINIPDLSNIAQVMSHWWTTSLTAAAVVALSIAATLICGPALFRKCMFF</sequence>
<dbReference type="InterPro" id="IPR036397">
    <property type="entry name" value="RNaseH_sf"/>
</dbReference>
<keyword evidence="3" id="KW-0732">Signal</keyword>
<evidence type="ECO:0000256" key="3">
    <source>
        <dbReference type="SAM" id="SignalP"/>
    </source>
</evidence>
<dbReference type="Pfam" id="PF18701">
    <property type="entry name" value="DUF5641"/>
    <property type="match status" value="1"/>
</dbReference>
<dbReference type="Pfam" id="PF05380">
    <property type="entry name" value="Peptidase_A17"/>
    <property type="match status" value="1"/>
</dbReference>
<protein>
    <recommendedName>
        <fullName evidence="8">DUF5641 domain-containing protein</fullName>
    </recommendedName>
</protein>
<keyword evidence="7" id="KW-1185">Reference proteome</keyword>
<dbReference type="Proteomes" id="UP001176961">
    <property type="component" value="Unassembled WGS sequence"/>
</dbReference>
<feature type="compositionally biased region" description="Low complexity" evidence="1">
    <location>
        <begin position="845"/>
        <end position="856"/>
    </location>
</feature>
<dbReference type="EMBL" id="CATQJL010000326">
    <property type="protein sequence ID" value="CAJ0609940.1"/>
    <property type="molecule type" value="Genomic_DNA"/>
</dbReference>
<comment type="caution">
    <text evidence="6">The sequence shown here is derived from an EMBL/GenBank/DDBJ whole genome shotgun (WGS) entry which is preliminary data.</text>
</comment>
<keyword evidence="2" id="KW-0812">Transmembrane</keyword>
<organism evidence="6 7">
    <name type="scientific">Cylicocyclus nassatus</name>
    <name type="common">Nematode worm</name>
    <dbReference type="NCBI Taxonomy" id="53992"/>
    <lineage>
        <taxon>Eukaryota</taxon>
        <taxon>Metazoa</taxon>
        <taxon>Ecdysozoa</taxon>
        <taxon>Nematoda</taxon>
        <taxon>Chromadorea</taxon>
        <taxon>Rhabditida</taxon>
        <taxon>Rhabditina</taxon>
        <taxon>Rhabditomorpha</taxon>
        <taxon>Strongyloidea</taxon>
        <taxon>Strongylidae</taxon>
        <taxon>Cylicocyclus</taxon>
    </lineage>
</organism>
<feature type="region of interest" description="Disordered" evidence="1">
    <location>
        <begin position="1745"/>
        <end position="1778"/>
    </location>
</feature>
<feature type="chain" id="PRO_5041399608" description="DUF5641 domain-containing protein" evidence="3">
    <location>
        <begin position="18"/>
        <end position="2284"/>
    </location>
</feature>
<keyword evidence="2" id="KW-0472">Membrane</keyword>
<evidence type="ECO:0000259" key="5">
    <source>
        <dbReference type="Pfam" id="PF18701"/>
    </source>
</evidence>
<dbReference type="Gene3D" id="2.60.40.3770">
    <property type="match status" value="1"/>
</dbReference>
<feature type="transmembrane region" description="Helical" evidence="2">
    <location>
        <begin position="1706"/>
        <end position="1727"/>
    </location>
</feature>
<proteinExistence type="predicted"/>
<dbReference type="InterPro" id="IPR008042">
    <property type="entry name" value="Retrotrans_Pao"/>
</dbReference>
<evidence type="ECO:0008006" key="8">
    <source>
        <dbReference type="Google" id="ProtNLM"/>
    </source>
</evidence>
<feature type="compositionally biased region" description="Low complexity" evidence="1">
    <location>
        <begin position="707"/>
        <end position="833"/>
    </location>
</feature>
<dbReference type="Pfam" id="PF07245">
    <property type="entry name" value="Phlebovirus_G2"/>
    <property type="match status" value="1"/>
</dbReference>
<feature type="domain" description="DUF5641" evidence="5">
    <location>
        <begin position="1431"/>
        <end position="1526"/>
    </location>
</feature>
<dbReference type="InterPro" id="IPR040676">
    <property type="entry name" value="DUF5641"/>
</dbReference>
<dbReference type="PANTHER" id="PTHR47331">
    <property type="entry name" value="PHD-TYPE DOMAIN-CONTAINING PROTEIN"/>
    <property type="match status" value="1"/>
</dbReference>
<feature type="compositionally biased region" description="Polar residues" evidence="1">
    <location>
        <begin position="1749"/>
        <end position="1769"/>
    </location>
</feature>
<evidence type="ECO:0000313" key="6">
    <source>
        <dbReference type="EMBL" id="CAJ0609940.1"/>
    </source>
</evidence>
<evidence type="ECO:0000256" key="1">
    <source>
        <dbReference type="SAM" id="MobiDB-lite"/>
    </source>
</evidence>
<feature type="compositionally biased region" description="Polar residues" evidence="1">
    <location>
        <begin position="857"/>
        <end position="880"/>
    </location>
</feature>
<feature type="region of interest" description="Disordered" evidence="1">
    <location>
        <begin position="707"/>
        <end position="880"/>
    </location>
</feature>
<dbReference type="GO" id="GO:0003676">
    <property type="term" value="F:nucleic acid binding"/>
    <property type="evidence" value="ECO:0007669"/>
    <property type="project" value="InterPro"/>
</dbReference>
<feature type="transmembrane region" description="Helical" evidence="2">
    <location>
        <begin position="2257"/>
        <end position="2278"/>
    </location>
</feature>
<evidence type="ECO:0000256" key="2">
    <source>
        <dbReference type="SAM" id="Phobius"/>
    </source>
</evidence>
<reference evidence="6" key="1">
    <citation type="submission" date="2023-07" db="EMBL/GenBank/DDBJ databases">
        <authorList>
            <consortium name="CYATHOMIX"/>
        </authorList>
    </citation>
    <scope>NUCLEOTIDE SEQUENCE</scope>
    <source>
        <strain evidence="6">N/A</strain>
    </source>
</reference>
<evidence type="ECO:0000313" key="7">
    <source>
        <dbReference type="Proteomes" id="UP001176961"/>
    </source>
</evidence>
<feature type="signal peptide" evidence="3">
    <location>
        <begin position="1"/>
        <end position="17"/>
    </location>
</feature>
<dbReference type="Gene3D" id="3.30.420.10">
    <property type="entry name" value="Ribonuclease H-like superfamily/Ribonuclease H"/>
    <property type="match status" value="1"/>
</dbReference>
<gene>
    <name evidence="6" type="ORF">CYNAS_LOCUS21923</name>
</gene>
<evidence type="ECO:0000259" key="4">
    <source>
        <dbReference type="Pfam" id="PF07245"/>
    </source>
</evidence>
<feature type="domain" description="Phlebovirus glycoprotein G2 fusion" evidence="4">
    <location>
        <begin position="1798"/>
        <end position="2111"/>
    </location>
</feature>
<name>A0AA36HFM9_CYLNA</name>
<dbReference type="InterPro" id="IPR009878">
    <property type="entry name" value="Phlebovirus_G2_fusion"/>
</dbReference>
<accession>A0AA36HFM9</accession>